<dbReference type="PANTHER" id="PTHR38604:SF1">
    <property type="entry name" value="PERIPLASMIC NITRATE REDUCTASE, ELECTRON TRANSFER SUBUNIT"/>
    <property type="match status" value="1"/>
</dbReference>
<comment type="subcellular location">
    <subcellularLocation>
        <location evidence="1">Periplasm</location>
    </subcellularLocation>
</comment>
<comment type="similarity">
    <text evidence="2">Belongs to the NapB family.</text>
</comment>
<dbReference type="PIRSF" id="PIRSF006105">
    <property type="entry name" value="NapB"/>
    <property type="match status" value="1"/>
</dbReference>
<dbReference type="RefSeq" id="WP_230057426.1">
    <property type="nucleotide sequence ID" value="NZ_CAJHOE010000006.1"/>
</dbReference>
<evidence type="ECO:0000256" key="2">
    <source>
        <dbReference type="ARBA" id="ARBA00007368"/>
    </source>
</evidence>
<evidence type="ECO:0000256" key="3">
    <source>
        <dbReference type="ARBA" id="ARBA00013773"/>
    </source>
</evidence>
<dbReference type="PROSITE" id="PS51257">
    <property type="entry name" value="PROKAR_LIPOPROTEIN"/>
    <property type="match status" value="1"/>
</dbReference>
<keyword evidence="9" id="KW-0249">Electron transport</keyword>
<evidence type="ECO:0000256" key="8">
    <source>
        <dbReference type="ARBA" id="ARBA00022764"/>
    </source>
</evidence>
<evidence type="ECO:0000313" key="14">
    <source>
        <dbReference type="Proteomes" id="UP000789359"/>
    </source>
</evidence>
<evidence type="ECO:0000256" key="12">
    <source>
        <dbReference type="SAM" id="SignalP"/>
    </source>
</evidence>
<feature type="signal peptide" evidence="12">
    <location>
        <begin position="1"/>
        <end position="25"/>
    </location>
</feature>
<keyword evidence="6" id="KW-0479">Metal-binding</keyword>
<gene>
    <name evidence="13" type="ORF">LMG8286_01686</name>
</gene>
<keyword evidence="8" id="KW-0574">Periplasm</keyword>
<keyword evidence="14" id="KW-1185">Reference proteome</keyword>
<name>A0ABM8Q8J6_9BACT</name>
<evidence type="ECO:0000256" key="5">
    <source>
        <dbReference type="ARBA" id="ARBA00022617"/>
    </source>
</evidence>
<keyword evidence="7 12" id="KW-0732">Signal</keyword>
<dbReference type="Proteomes" id="UP000789359">
    <property type="component" value="Unassembled WGS sequence"/>
</dbReference>
<feature type="chain" id="PRO_5046255025" description="Periplasmic nitrate reductase, electron transfer subunit" evidence="12">
    <location>
        <begin position="26"/>
        <end position="170"/>
    </location>
</feature>
<evidence type="ECO:0000256" key="6">
    <source>
        <dbReference type="ARBA" id="ARBA00022723"/>
    </source>
</evidence>
<evidence type="ECO:0000256" key="4">
    <source>
        <dbReference type="ARBA" id="ARBA00022448"/>
    </source>
</evidence>
<evidence type="ECO:0000256" key="10">
    <source>
        <dbReference type="ARBA" id="ARBA00023004"/>
    </source>
</evidence>
<keyword evidence="4" id="KW-0813">Transport</keyword>
<keyword evidence="5" id="KW-0349">Heme</keyword>
<organism evidence="13 14">
    <name type="scientific">Campylobacter suis</name>
    <dbReference type="NCBI Taxonomy" id="2790657"/>
    <lineage>
        <taxon>Bacteria</taxon>
        <taxon>Pseudomonadati</taxon>
        <taxon>Campylobacterota</taxon>
        <taxon>Epsilonproteobacteria</taxon>
        <taxon>Campylobacterales</taxon>
        <taxon>Campylobacteraceae</taxon>
        <taxon>Campylobacter</taxon>
    </lineage>
</organism>
<dbReference type="InterPro" id="IPR036280">
    <property type="entry name" value="Multihaem_cyt_sf"/>
</dbReference>
<comment type="caution">
    <text evidence="13">The sequence shown here is derived from an EMBL/GenBank/DDBJ whole genome shotgun (WGS) entry which is preliminary data.</text>
</comment>
<dbReference type="InterPro" id="IPR005591">
    <property type="entry name" value="NapB"/>
</dbReference>
<reference evidence="13 14" key="1">
    <citation type="submission" date="2020-11" db="EMBL/GenBank/DDBJ databases">
        <authorList>
            <person name="Peeters C."/>
        </authorList>
    </citation>
    <scope>NUCLEOTIDE SEQUENCE [LARGE SCALE GENOMIC DNA]</scope>
    <source>
        <strain evidence="13 14">LMG 8286</strain>
    </source>
</reference>
<proteinExistence type="inferred from homology"/>
<dbReference type="EMBL" id="CAJHOE010000006">
    <property type="protein sequence ID" value="CAD7289170.1"/>
    <property type="molecule type" value="Genomic_DNA"/>
</dbReference>
<keyword evidence="10" id="KW-0408">Iron</keyword>
<accession>A0ABM8Q8J6</accession>
<dbReference type="SUPFAM" id="SSF48695">
    <property type="entry name" value="Multiheme cytochromes"/>
    <property type="match status" value="1"/>
</dbReference>
<evidence type="ECO:0000256" key="1">
    <source>
        <dbReference type="ARBA" id="ARBA00004418"/>
    </source>
</evidence>
<dbReference type="Gene3D" id="1.10.1130.10">
    <property type="entry name" value="Flavocytochrome C3, Chain A"/>
    <property type="match status" value="1"/>
</dbReference>
<evidence type="ECO:0000256" key="7">
    <source>
        <dbReference type="ARBA" id="ARBA00022729"/>
    </source>
</evidence>
<protein>
    <recommendedName>
        <fullName evidence="3">Periplasmic nitrate reductase, electron transfer subunit</fullName>
    </recommendedName>
    <alternativeName>
        <fullName evidence="11">Diheme cytochrome c NapB</fullName>
    </alternativeName>
</protein>
<dbReference type="PANTHER" id="PTHR38604">
    <property type="entry name" value="PERIPLASMIC NITRATE REDUCTASE, ELECTRON TRANSFER SUBUNIT"/>
    <property type="match status" value="1"/>
</dbReference>
<evidence type="ECO:0000256" key="11">
    <source>
        <dbReference type="ARBA" id="ARBA00031832"/>
    </source>
</evidence>
<evidence type="ECO:0000313" key="13">
    <source>
        <dbReference type="EMBL" id="CAD7289170.1"/>
    </source>
</evidence>
<dbReference type="Pfam" id="PF03892">
    <property type="entry name" value="NapB"/>
    <property type="match status" value="1"/>
</dbReference>
<sequence>MKAFKLILAGLGAAALLVGCNTKNADLTSFNQNDVFDDNITLVDVNWTATPAGESTKIDRAFENAPPLIPHDISDIIPITKDMNMCVTCHMPEVAEGVGATAIPKSHLYSIRFQKSTGSELSQDRFSCTQCHVPQANVKPRVKNNFKADFRDESSSKSSNLLDVLNEGVR</sequence>
<evidence type="ECO:0000256" key="9">
    <source>
        <dbReference type="ARBA" id="ARBA00022982"/>
    </source>
</evidence>